<evidence type="ECO:0000313" key="1">
    <source>
        <dbReference type="EMBL" id="JAH41738.1"/>
    </source>
</evidence>
<dbReference type="EMBL" id="GBXM01066839">
    <property type="protein sequence ID" value="JAH41738.1"/>
    <property type="molecule type" value="Transcribed_RNA"/>
</dbReference>
<accession>A0A0E9SML9</accession>
<reference evidence="1" key="1">
    <citation type="submission" date="2014-11" db="EMBL/GenBank/DDBJ databases">
        <authorList>
            <person name="Amaro Gonzalez C."/>
        </authorList>
    </citation>
    <scope>NUCLEOTIDE SEQUENCE</scope>
</reference>
<proteinExistence type="predicted"/>
<dbReference type="AlphaFoldDB" id="A0A0E9SML9"/>
<sequence length="49" mass="6019">MKLAFSYKFIEWISLTERNRHAHLRKKTLQKITSITFWWELRCCARCAC</sequence>
<protein>
    <submittedName>
        <fullName evidence="1">Uncharacterized protein</fullName>
    </submittedName>
</protein>
<organism evidence="1">
    <name type="scientific">Anguilla anguilla</name>
    <name type="common">European freshwater eel</name>
    <name type="synonym">Muraena anguilla</name>
    <dbReference type="NCBI Taxonomy" id="7936"/>
    <lineage>
        <taxon>Eukaryota</taxon>
        <taxon>Metazoa</taxon>
        <taxon>Chordata</taxon>
        <taxon>Craniata</taxon>
        <taxon>Vertebrata</taxon>
        <taxon>Euteleostomi</taxon>
        <taxon>Actinopterygii</taxon>
        <taxon>Neopterygii</taxon>
        <taxon>Teleostei</taxon>
        <taxon>Anguilliformes</taxon>
        <taxon>Anguillidae</taxon>
        <taxon>Anguilla</taxon>
    </lineage>
</organism>
<name>A0A0E9SML9_ANGAN</name>
<reference evidence="1" key="2">
    <citation type="journal article" date="2015" name="Fish Shellfish Immunol.">
        <title>Early steps in the European eel (Anguilla anguilla)-Vibrio vulnificus interaction in the gills: Role of the RtxA13 toxin.</title>
        <authorList>
            <person name="Callol A."/>
            <person name="Pajuelo D."/>
            <person name="Ebbesson L."/>
            <person name="Teles M."/>
            <person name="MacKenzie S."/>
            <person name="Amaro C."/>
        </authorList>
    </citation>
    <scope>NUCLEOTIDE SEQUENCE</scope>
</reference>